<keyword evidence="1" id="KW-0472">Membrane</keyword>
<reference evidence="2 3" key="1">
    <citation type="submission" date="2023-07" db="EMBL/GenBank/DDBJ databases">
        <title>Sorghum-associated microbial communities from plants grown in Nebraska, USA.</title>
        <authorList>
            <person name="Schachtman D."/>
        </authorList>
    </citation>
    <scope>NUCLEOTIDE SEQUENCE [LARGE SCALE GENOMIC DNA]</scope>
    <source>
        <strain evidence="2 3">3773</strain>
    </source>
</reference>
<keyword evidence="3" id="KW-1185">Reference proteome</keyword>
<dbReference type="RefSeq" id="WP_310028290.1">
    <property type="nucleotide sequence ID" value="NZ_JAVDVI010000018.1"/>
</dbReference>
<keyword evidence="1" id="KW-0812">Transmembrane</keyword>
<evidence type="ECO:0008006" key="4">
    <source>
        <dbReference type="Google" id="ProtNLM"/>
    </source>
</evidence>
<dbReference type="Proteomes" id="UP001255185">
    <property type="component" value="Unassembled WGS sequence"/>
</dbReference>
<name>A0ABU1TU20_9FLAO</name>
<protein>
    <recommendedName>
        <fullName evidence="4">Redox-active disulfide protein 2</fullName>
    </recommendedName>
</protein>
<evidence type="ECO:0000313" key="3">
    <source>
        <dbReference type="Proteomes" id="UP001255185"/>
    </source>
</evidence>
<accession>A0ABU1TU20</accession>
<feature type="transmembrane region" description="Helical" evidence="1">
    <location>
        <begin position="55"/>
        <end position="76"/>
    </location>
</feature>
<evidence type="ECO:0000313" key="2">
    <source>
        <dbReference type="EMBL" id="MDR6969340.1"/>
    </source>
</evidence>
<evidence type="ECO:0000256" key="1">
    <source>
        <dbReference type="SAM" id="Phobius"/>
    </source>
</evidence>
<comment type="caution">
    <text evidence="2">The sequence shown here is derived from an EMBL/GenBank/DDBJ whole genome shotgun (WGS) entry which is preliminary data.</text>
</comment>
<keyword evidence="1" id="KW-1133">Transmembrane helix</keyword>
<organism evidence="2 3">
    <name type="scientific">Flavobacterium arsenatis</name>
    <dbReference type="NCBI Taxonomy" id="1484332"/>
    <lineage>
        <taxon>Bacteria</taxon>
        <taxon>Pseudomonadati</taxon>
        <taxon>Bacteroidota</taxon>
        <taxon>Flavobacteriia</taxon>
        <taxon>Flavobacteriales</taxon>
        <taxon>Flavobacteriaceae</taxon>
        <taxon>Flavobacterium</taxon>
    </lineage>
</organism>
<gene>
    <name evidence="2" type="ORF">J2X31_003370</name>
</gene>
<proteinExistence type="predicted"/>
<sequence>MKNNNLSELSNEKLIKRRDLFKGFLIGIGIVWLFMIAVMVYLFATKDMSKVSFAVFIPIFVLPVTLTPLFINVGMLNKEVKSRKL</sequence>
<dbReference type="EMBL" id="JAVDVI010000018">
    <property type="protein sequence ID" value="MDR6969340.1"/>
    <property type="molecule type" value="Genomic_DNA"/>
</dbReference>
<feature type="transmembrane region" description="Helical" evidence="1">
    <location>
        <begin position="20"/>
        <end position="43"/>
    </location>
</feature>